<dbReference type="Proteomes" id="UP000572817">
    <property type="component" value="Unassembled WGS sequence"/>
</dbReference>
<comment type="caution">
    <text evidence="2">The sequence shown here is derived from an EMBL/GenBank/DDBJ whole genome shotgun (WGS) entry which is preliminary data.</text>
</comment>
<organism evidence="2 3">
    <name type="scientific">Botryosphaeria dothidea</name>
    <dbReference type="NCBI Taxonomy" id="55169"/>
    <lineage>
        <taxon>Eukaryota</taxon>
        <taxon>Fungi</taxon>
        <taxon>Dikarya</taxon>
        <taxon>Ascomycota</taxon>
        <taxon>Pezizomycotina</taxon>
        <taxon>Dothideomycetes</taxon>
        <taxon>Dothideomycetes incertae sedis</taxon>
        <taxon>Botryosphaeriales</taxon>
        <taxon>Botryosphaeriaceae</taxon>
        <taxon>Botryosphaeria</taxon>
    </lineage>
</organism>
<evidence type="ECO:0000313" key="3">
    <source>
        <dbReference type="Proteomes" id="UP000572817"/>
    </source>
</evidence>
<gene>
    <name evidence="2" type="ORF">GTA08_BOTSDO13086</name>
</gene>
<dbReference type="AlphaFoldDB" id="A0A8H4J3Q3"/>
<feature type="region of interest" description="Disordered" evidence="1">
    <location>
        <begin position="99"/>
        <end position="156"/>
    </location>
</feature>
<accession>A0A8H4J3Q3</accession>
<keyword evidence="3" id="KW-1185">Reference proteome</keyword>
<evidence type="ECO:0000256" key="1">
    <source>
        <dbReference type="SAM" id="MobiDB-lite"/>
    </source>
</evidence>
<evidence type="ECO:0000313" key="2">
    <source>
        <dbReference type="EMBL" id="KAF4311359.1"/>
    </source>
</evidence>
<proteinExistence type="predicted"/>
<name>A0A8H4J3Q3_9PEZI</name>
<feature type="compositionally biased region" description="Pro residues" evidence="1">
    <location>
        <begin position="113"/>
        <end position="123"/>
    </location>
</feature>
<protein>
    <submittedName>
        <fullName evidence="2">Uncharacterized protein</fullName>
    </submittedName>
</protein>
<reference evidence="2" key="1">
    <citation type="submission" date="2020-04" db="EMBL/GenBank/DDBJ databases">
        <title>Genome Assembly and Annotation of Botryosphaeria dothidea sdau 11-99, a Latent Pathogen of Apple Fruit Ring Rot in China.</title>
        <authorList>
            <person name="Yu C."/>
            <person name="Diao Y."/>
            <person name="Lu Q."/>
            <person name="Zhao J."/>
            <person name="Cui S."/>
            <person name="Peng C."/>
            <person name="He B."/>
            <person name="Liu H."/>
        </authorList>
    </citation>
    <scope>NUCLEOTIDE SEQUENCE [LARGE SCALE GENOMIC DNA]</scope>
    <source>
        <strain evidence="2">Sdau11-99</strain>
    </source>
</reference>
<dbReference type="EMBL" id="WWBZ02000010">
    <property type="protein sequence ID" value="KAF4311359.1"/>
    <property type="molecule type" value="Genomic_DNA"/>
</dbReference>
<sequence length="156" mass="17674">MSKRFHSKTPKADVAREMGWDERQYKRFLYITKQEVLPKLLSDGYWAKIAKPKPLVWDAIPLSVTEEMRKDVNEKLKNDNAEADLDVLEWRFRSILLRKSKEGSPSQRGDPPVANPPPQPAKSPGPATSSPANPPEPTRSRPSGFWDPVAAAQREE</sequence>